<dbReference type="Proteomes" id="UP000183561">
    <property type="component" value="Unassembled WGS sequence"/>
</dbReference>
<evidence type="ECO:0000313" key="4">
    <source>
        <dbReference type="Proteomes" id="UP000183561"/>
    </source>
</evidence>
<organism evidence="3 4">
    <name type="scientific">Rhodococcus koreensis</name>
    <dbReference type="NCBI Taxonomy" id="99653"/>
    <lineage>
        <taxon>Bacteria</taxon>
        <taxon>Bacillati</taxon>
        <taxon>Actinomycetota</taxon>
        <taxon>Actinomycetes</taxon>
        <taxon>Mycobacteriales</taxon>
        <taxon>Nocardiaceae</taxon>
        <taxon>Rhodococcus</taxon>
    </lineage>
</organism>
<dbReference type="InterPro" id="IPR012312">
    <property type="entry name" value="Hemerythrin-like"/>
</dbReference>
<name>A0A1H4RKK2_9NOCA</name>
<proteinExistence type="predicted"/>
<evidence type="ECO:0000313" key="3">
    <source>
        <dbReference type="EMBL" id="SEC32346.1"/>
    </source>
</evidence>
<feature type="domain" description="Hemerythrin-like" evidence="2">
    <location>
        <begin position="17"/>
        <end position="141"/>
    </location>
</feature>
<keyword evidence="4" id="KW-1185">Reference proteome</keyword>
<dbReference type="CDD" id="cd12108">
    <property type="entry name" value="Hr-like"/>
    <property type="match status" value="1"/>
</dbReference>
<dbReference type="EMBL" id="FNSV01000005">
    <property type="protein sequence ID" value="SEC32346.1"/>
    <property type="molecule type" value="Genomic_DNA"/>
</dbReference>
<sequence length="258" mass="28851">MENLHEPADTRSMGIVHSALRRDLERTRLVLASPPYPDGRRRRALAGHVVWMMHVLHMHHTAEDAGLWPLIRARNPSASGLLDQMDADHQRIAPAITTVEEAARAYRHSECARERLRNAIAGLNDVLLPHLQREEFEMMPVVGATITTAEYLAVENEYFVKPKSFTELGAEGPWIIDGACPDDRDVILHVIPAVPRFVLLHTFGRSYRRKATLLWEDGPAAAVPPLKASVRDAGIPPAEPTTRRNQADRYPQIGPAPM</sequence>
<dbReference type="RefSeq" id="WP_083395604.1">
    <property type="nucleotide sequence ID" value="NZ_CP070609.1"/>
</dbReference>
<dbReference type="AlphaFoldDB" id="A0A1H4RKK2"/>
<feature type="region of interest" description="Disordered" evidence="1">
    <location>
        <begin position="226"/>
        <end position="258"/>
    </location>
</feature>
<dbReference type="Gene3D" id="1.20.120.520">
    <property type="entry name" value="nmb1532 protein domain like"/>
    <property type="match status" value="1"/>
</dbReference>
<dbReference type="Pfam" id="PF01814">
    <property type="entry name" value="Hemerythrin"/>
    <property type="match status" value="1"/>
</dbReference>
<evidence type="ECO:0000256" key="1">
    <source>
        <dbReference type="SAM" id="MobiDB-lite"/>
    </source>
</evidence>
<accession>A0A1H4RKK2</accession>
<evidence type="ECO:0000259" key="2">
    <source>
        <dbReference type="Pfam" id="PF01814"/>
    </source>
</evidence>
<gene>
    <name evidence="3" type="ORF">SAMN04490239_3675</name>
</gene>
<reference evidence="4" key="1">
    <citation type="submission" date="2016-10" db="EMBL/GenBank/DDBJ databases">
        <authorList>
            <person name="Varghese N."/>
            <person name="Submissions S."/>
        </authorList>
    </citation>
    <scope>NUCLEOTIDE SEQUENCE [LARGE SCALE GENOMIC DNA]</scope>
    <source>
        <strain evidence="4">DSM 44498</strain>
    </source>
</reference>
<protein>
    <submittedName>
        <fullName evidence="3">Hemerythrin HHE cation binding domain-containing protein</fullName>
    </submittedName>
</protein>